<keyword evidence="1" id="KW-0808">Transferase</keyword>
<dbReference type="AlphaFoldDB" id="A0A8J3J7F4"/>
<dbReference type="GO" id="GO:0009820">
    <property type="term" value="P:alkaloid metabolic process"/>
    <property type="evidence" value="ECO:0007669"/>
    <property type="project" value="InterPro"/>
</dbReference>
<evidence type="ECO:0000256" key="1">
    <source>
        <dbReference type="ARBA" id="ARBA00022679"/>
    </source>
</evidence>
<dbReference type="PANTHER" id="PTHR40627">
    <property type="entry name" value="INDOLE PRENYLTRANSFERASE TDIB-RELATED"/>
    <property type="match status" value="1"/>
</dbReference>
<proteinExistence type="predicted"/>
<organism evidence="2 3">
    <name type="scientific">Actinocatenispora rupis</name>
    <dbReference type="NCBI Taxonomy" id="519421"/>
    <lineage>
        <taxon>Bacteria</taxon>
        <taxon>Bacillati</taxon>
        <taxon>Actinomycetota</taxon>
        <taxon>Actinomycetes</taxon>
        <taxon>Micromonosporales</taxon>
        <taxon>Micromonosporaceae</taxon>
        <taxon>Actinocatenispora</taxon>
    </lineage>
</organism>
<dbReference type="SFLD" id="SFLDG01162">
    <property type="entry name" value="I"/>
    <property type="match status" value="1"/>
</dbReference>
<evidence type="ECO:0000313" key="3">
    <source>
        <dbReference type="Proteomes" id="UP000612808"/>
    </source>
</evidence>
<dbReference type="EMBL" id="BOMB01000012">
    <property type="protein sequence ID" value="GID11532.1"/>
    <property type="molecule type" value="Genomic_DNA"/>
</dbReference>
<keyword evidence="3" id="KW-1185">Reference proteome</keyword>
<accession>A0A8J3J7F4</accession>
<sequence>MLADVLGPAGQRSLDEPGQWFSDVADDGTPLEFSLAFDHAKEPTLRLLTEAVGADPGKYANQLAALACLDSWRDRYHLSTERLDRVRDLFLPDDNQGLFSMWLSLVFRSSGLPRVKVYFDPEAQGPHRAGDLVAEGLRRMGLGAAYPTLLAHTGRPDRVGGDRFSFFALDLHEDSASRVKVYVSHRDGTADDAVLAARAVPGVDDDEVREFVAEIGGPGPFDSRPLISSYTFVDGDTDRPSGYSLYIPIRAYVADDAVARRRVGRLLDRYGYDASLLDAAIAVLTDRSLSSGSGLIAHVSLRFGAGVPGVTMYLSSEAYAVAPPRPDAEALVALSDGGGRRRVDA</sequence>
<dbReference type="Pfam" id="PF11991">
    <property type="entry name" value="Trp_DMAT"/>
    <property type="match status" value="1"/>
</dbReference>
<gene>
    <name evidence="2" type="ORF">Aru02nite_24210</name>
</gene>
<reference evidence="2" key="1">
    <citation type="submission" date="2021-01" db="EMBL/GenBank/DDBJ databases">
        <title>Whole genome shotgun sequence of Actinocatenispora rupis NBRC 107355.</title>
        <authorList>
            <person name="Komaki H."/>
            <person name="Tamura T."/>
        </authorList>
    </citation>
    <scope>NUCLEOTIDE SEQUENCE</scope>
    <source>
        <strain evidence="2">NBRC 107355</strain>
    </source>
</reference>
<dbReference type="SFLD" id="SFLDS00036">
    <property type="entry name" value="Aromatic_Prenyltransferase"/>
    <property type="match status" value="1"/>
</dbReference>
<dbReference type="InterPro" id="IPR033964">
    <property type="entry name" value="ABBA"/>
</dbReference>
<name>A0A8J3J7F4_9ACTN</name>
<dbReference type="Proteomes" id="UP000612808">
    <property type="component" value="Unassembled WGS sequence"/>
</dbReference>
<dbReference type="InterPro" id="IPR017795">
    <property type="entry name" value="ABBA_NscD-like"/>
</dbReference>
<dbReference type="GO" id="GO:0016765">
    <property type="term" value="F:transferase activity, transferring alkyl or aryl (other than methyl) groups"/>
    <property type="evidence" value="ECO:0007669"/>
    <property type="project" value="InterPro"/>
</dbReference>
<comment type="caution">
    <text evidence="2">The sequence shown here is derived from an EMBL/GenBank/DDBJ whole genome shotgun (WGS) entry which is preliminary data.</text>
</comment>
<evidence type="ECO:0000313" key="2">
    <source>
        <dbReference type="EMBL" id="GID11532.1"/>
    </source>
</evidence>
<dbReference type="PANTHER" id="PTHR40627:SF4">
    <property type="entry name" value="PRENYLTRANSFERASE ASQH1-RELATED"/>
    <property type="match status" value="1"/>
</dbReference>
<protein>
    <submittedName>
        <fullName evidence="2">Prenyltransferase</fullName>
    </submittedName>
</protein>